<keyword evidence="7" id="KW-0067">ATP-binding</keyword>
<organism evidence="9">
    <name type="scientific">Candidatus Thiocaldithrix dubininis</name>
    <dbReference type="NCBI Taxonomy" id="3080823"/>
    <lineage>
        <taxon>Bacteria</taxon>
        <taxon>Pseudomonadati</taxon>
        <taxon>Pseudomonadota</taxon>
        <taxon>Gammaproteobacteria</taxon>
        <taxon>Thiotrichales</taxon>
        <taxon>Thiotrichaceae</taxon>
        <taxon>Candidatus Thiocaldithrix</taxon>
    </lineage>
</organism>
<dbReference type="EMBL" id="CP124755">
    <property type="protein sequence ID" value="WGZ91417.1"/>
    <property type="molecule type" value="Genomic_DNA"/>
</dbReference>
<dbReference type="InterPro" id="IPR003846">
    <property type="entry name" value="SelO"/>
</dbReference>
<evidence type="ECO:0000256" key="7">
    <source>
        <dbReference type="ARBA" id="ARBA00022840"/>
    </source>
</evidence>
<proteinExistence type="inferred from homology"/>
<name>A0AA95H5Q4_9GAMM</name>
<keyword evidence="3" id="KW-0808">Transferase</keyword>
<evidence type="ECO:0000256" key="8">
    <source>
        <dbReference type="ARBA" id="ARBA00022842"/>
    </source>
</evidence>
<keyword evidence="5" id="KW-0479">Metal-binding</keyword>
<keyword evidence="4 9" id="KW-0548">Nucleotidyltransferase</keyword>
<reference evidence="9" key="2">
    <citation type="submission" date="2023-04" db="EMBL/GenBank/DDBJ databases">
        <authorList>
            <person name="Beletskiy A.V."/>
            <person name="Mardanov A.V."/>
            <person name="Ravin N.V."/>
        </authorList>
    </citation>
    <scope>NUCLEOTIDE SEQUENCE</scope>
    <source>
        <strain evidence="9">GKL-01</strain>
    </source>
</reference>
<dbReference type="AlphaFoldDB" id="A0AA95H5Q4"/>
<keyword evidence="6" id="KW-0547">Nucleotide-binding</keyword>
<protein>
    <submittedName>
        <fullName evidence="9">Protein adenylyltransferase SelO family protein</fullName>
    </submittedName>
</protein>
<dbReference type="GO" id="GO:0070733">
    <property type="term" value="F:AMPylase activity"/>
    <property type="evidence" value="ECO:0007669"/>
    <property type="project" value="TreeGrafter"/>
</dbReference>
<evidence type="ECO:0000256" key="1">
    <source>
        <dbReference type="ARBA" id="ARBA00001946"/>
    </source>
</evidence>
<keyword evidence="8" id="KW-0460">Magnesium</keyword>
<evidence type="ECO:0000256" key="4">
    <source>
        <dbReference type="ARBA" id="ARBA00022695"/>
    </source>
</evidence>
<reference evidence="9" key="1">
    <citation type="journal article" date="2023" name="Int. J. Mol. Sci.">
        <title>Metagenomics Revealed a New Genus 'Candidatus Thiocaldithrix dubininis' gen. nov., sp. nov. and a New Species 'Candidatus Thiothrix putei' sp. nov. in the Family Thiotrichaceae, Some Members of Which Have Traits of Both Na+- and H+-Motive Energetics.</title>
        <authorList>
            <person name="Ravin N.V."/>
            <person name="Muntyan M.S."/>
            <person name="Smolyakov D.D."/>
            <person name="Rudenko T.S."/>
            <person name="Beletsky A.V."/>
            <person name="Mardanov A.V."/>
            <person name="Grabovich M.Y."/>
        </authorList>
    </citation>
    <scope>NUCLEOTIDE SEQUENCE</scope>
    <source>
        <strain evidence="9">GKL-01</strain>
    </source>
</reference>
<dbReference type="PANTHER" id="PTHR32057">
    <property type="entry name" value="PROTEIN ADENYLYLTRANSFERASE SELO, MITOCHONDRIAL"/>
    <property type="match status" value="1"/>
</dbReference>
<evidence type="ECO:0000313" key="9">
    <source>
        <dbReference type="EMBL" id="WGZ91417.1"/>
    </source>
</evidence>
<evidence type="ECO:0000256" key="5">
    <source>
        <dbReference type="ARBA" id="ARBA00022723"/>
    </source>
</evidence>
<evidence type="ECO:0000256" key="2">
    <source>
        <dbReference type="ARBA" id="ARBA00009747"/>
    </source>
</evidence>
<evidence type="ECO:0000256" key="6">
    <source>
        <dbReference type="ARBA" id="ARBA00022741"/>
    </source>
</evidence>
<dbReference type="Pfam" id="PF02696">
    <property type="entry name" value="SelO"/>
    <property type="match status" value="1"/>
</dbReference>
<dbReference type="KEGG" id="tdu:QJT80_02835"/>
<dbReference type="Proteomes" id="UP001300672">
    <property type="component" value="Chromosome"/>
</dbReference>
<comment type="similarity">
    <text evidence="2">Belongs to the SELO family.</text>
</comment>
<gene>
    <name evidence="9" type="ORF">QJT80_02835</name>
</gene>
<sequence length="330" mass="36409">MWQWSQRFSQLPATFYTFTQPKALPQAAWVQQSEAVATLLGLTSNDLQQPALLDLCCAHALPANCQPLAQGYAAHQFGKFNPFLGDGRVVLLGDVQTPTGHYEISLKGAGRTAYARTADGRAGINECLKEFQLSERLAALKIPSLRCLGVLQSNSELVYRQSFEPAALLVRVMPSHIRFGTFELAYFQKNYANLQQLADFVLAQHYVDLVKNTNPYAALLTAIVSKTAQLIAQWQAVGFTHGVMNTDNMSVVGISLDLGSSSFNANFADDYVSSELDEKGRYAFGQQPIIGLWNCNVLARTFSPLINSAAIKQALQHYEPTYLDTYNALK</sequence>
<evidence type="ECO:0000256" key="3">
    <source>
        <dbReference type="ARBA" id="ARBA00022679"/>
    </source>
</evidence>
<comment type="cofactor">
    <cofactor evidence="1">
        <name>Mg(2+)</name>
        <dbReference type="ChEBI" id="CHEBI:18420"/>
    </cofactor>
</comment>
<dbReference type="PANTHER" id="PTHR32057:SF14">
    <property type="entry name" value="PROTEIN ADENYLYLTRANSFERASE SELO, MITOCHONDRIAL"/>
    <property type="match status" value="1"/>
</dbReference>
<accession>A0AA95H5Q4</accession>
<dbReference type="GO" id="GO:0046872">
    <property type="term" value="F:metal ion binding"/>
    <property type="evidence" value="ECO:0007669"/>
    <property type="project" value="UniProtKB-KW"/>
</dbReference>
<dbReference type="GO" id="GO:0005524">
    <property type="term" value="F:ATP binding"/>
    <property type="evidence" value="ECO:0007669"/>
    <property type="project" value="UniProtKB-KW"/>
</dbReference>